<name>A0A401X756_ACEPA</name>
<dbReference type="EMBL" id="BDEV01000114">
    <property type="protein sequence ID" value="GCD63607.1"/>
    <property type="molecule type" value="Genomic_DNA"/>
</dbReference>
<dbReference type="AlphaFoldDB" id="A0A401X756"/>
<evidence type="ECO:0000313" key="1">
    <source>
        <dbReference type="EMBL" id="GCD63607.1"/>
    </source>
</evidence>
<evidence type="ECO:0000313" key="2">
    <source>
        <dbReference type="Proteomes" id="UP000287385"/>
    </source>
</evidence>
<reference evidence="1 2" key="1">
    <citation type="submission" date="2016-06" db="EMBL/GenBank/DDBJ databases">
        <title>Acetobacter pasteurianus NBRC 3278 whole genome sequencing project.</title>
        <authorList>
            <person name="Matsutani M."/>
            <person name="Shiwa Y."/>
            <person name="Okamoto-Kainuma A."/>
            <person name="Ishikawa M."/>
            <person name="Koizumi Y."/>
            <person name="Yoshikawa H."/>
            <person name="Yakushi T."/>
            <person name="Matsushita K."/>
        </authorList>
    </citation>
    <scope>NUCLEOTIDE SEQUENCE [LARGE SCALE GENOMIC DNA]</scope>
    <source>
        <strain evidence="1 2">NBRC 3278</strain>
    </source>
</reference>
<organism evidence="1 2">
    <name type="scientific">Acetobacter pasteurianus NBRC 3278</name>
    <dbReference type="NCBI Taxonomy" id="1226660"/>
    <lineage>
        <taxon>Bacteria</taxon>
        <taxon>Pseudomonadati</taxon>
        <taxon>Pseudomonadota</taxon>
        <taxon>Alphaproteobacteria</taxon>
        <taxon>Acetobacterales</taxon>
        <taxon>Acetobacteraceae</taxon>
        <taxon>Acetobacter</taxon>
    </lineage>
</organism>
<comment type="caution">
    <text evidence="1">The sequence shown here is derived from an EMBL/GenBank/DDBJ whole genome shotgun (WGS) entry which is preliminary data.</text>
</comment>
<sequence length="39" mass="4397">MRHAICAYLDLIQLSQQAQIMISRIHHGNIRGLPGQTDP</sequence>
<gene>
    <name evidence="1" type="ORF">NBRC3278_2700</name>
</gene>
<keyword evidence="2" id="KW-1185">Reference proteome</keyword>
<dbReference type="Proteomes" id="UP000287385">
    <property type="component" value="Unassembled WGS sequence"/>
</dbReference>
<accession>A0A401X756</accession>
<proteinExistence type="predicted"/>
<protein>
    <submittedName>
        <fullName evidence="1">Uncharacterized protein</fullName>
    </submittedName>
</protein>